<organism evidence="1 2">
    <name type="scientific">Marinobacter orientalis</name>
    <dbReference type="NCBI Taxonomy" id="1928859"/>
    <lineage>
        <taxon>Bacteria</taxon>
        <taxon>Pseudomonadati</taxon>
        <taxon>Pseudomonadota</taxon>
        <taxon>Gammaproteobacteria</taxon>
        <taxon>Pseudomonadales</taxon>
        <taxon>Marinobacteraceae</taxon>
        <taxon>Marinobacter</taxon>
    </lineage>
</organism>
<keyword evidence="1" id="KW-0808">Transferase</keyword>
<proteinExistence type="predicted"/>
<dbReference type="Proteomes" id="UP000567186">
    <property type="component" value="Unassembled WGS sequence"/>
</dbReference>
<dbReference type="InterPro" id="IPR029063">
    <property type="entry name" value="SAM-dependent_MTases_sf"/>
</dbReference>
<dbReference type="Gene3D" id="3.40.50.150">
    <property type="entry name" value="Vaccinia Virus protein VP39"/>
    <property type="match status" value="1"/>
</dbReference>
<dbReference type="GO" id="GO:0008168">
    <property type="term" value="F:methyltransferase activity"/>
    <property type="evidence" value="ECO:0007669"/>
    <property type="project" value="UniProtKB-KW"/>
</dbReference>
<accession>A0A7Y0RFE5</accession>
<dbReference type="Pfam" id="PF13489">
    <property type="entry name" value="Methyltransf_23"/>
    <property type="match status" value="1"/>
</dbReference>
<keyword evidence="2" id="KW-1185">Reference proteome</keyword>
<name>A0A7Y0RFE5_9GAMM</name>
<protein>
    <submittedName>
        <fullName evidence="1">Class I SAM-dependent methyltransferase</fullName>
    </submittedName>
</protein>
<dbReference type="OrthoDB" id="9772751at2"/>
<dbReference type="SUPFAM" id="SSF53335">
    <property type="entry name" value="S-adenosyl-L-methionine-dependent methyltransferases"/>
    <property type="match status" value="1"/>
</dbReference>
<dbReference type="RefSeq" id="WP_135956342.1">
    <property type="nucleotide sequence ID" value="NZ_JABCKY010000009.1"/>
</dbReference>
<keyword evidence="1" id="KW-0489">Methyltransferase</keyword>
<dbReference type="EMBL" id="JABCKY010000009">
    <property type="protein sequence ID" value="NMT65225.1"/>
    <property type="molecule type" value="Genomic_DNA"/>
</dbReference>
<dbReference type="AlphaFoldDB" id="A0A7Y0RFE5"/>
<evidence type="ECO:0000313" key="2">
    <source>
        <dbReference type="Proteomes" id="UP000567186"/>
    </source>
</evidence>
<gene>
    <name evidence="1" type="ORF">HIU99_16705</name>
</gene>
<sequence length="282" mass="32497">MSRHSEEINSGKRFSFGKNWQNFIKEINEKNISEAEKSLKVMLNLETLSGKSFLDAGSGSGLFSLAARRLGAKVHSFDYDPHSVACTNELKCRYFPGDDKWRIEEASVLDVNYLLNLGEFDVVYSWGVLHHTGAMWRALENIEPLVKINGKLFIAIYNDQGSWSRRWRILKIIYNRLPGPFKPVYAGLIMAPREMKFFMLHMLKGRPHTYINNIINYSQTSFRGMSMWHDLVDWIGGYPFEVAKPEAIFSFYHGKGFELERLKTNAGSLGCNEYVFSKRGIR</sequence>
<reference evidence="1 2" key="1">
    <citation type="submission" date="2020-04" db="EMBL/GenBank/DDBJ databases">
        <title>Marinobacter oceani sp. nov., isolated from marine solar saltern.</title>
        <authorList>
            <person name="Chen X.-Y."/>
        </authorList>
    </citation>
    <scope>NUCLEOTIDE SEQUENCE [LARGE SCALE GENOMIC DNA]</scope>
    <source>
        <strain evidence="1 2">W62</strain>
    </source>
</reference>
<comment type="caution">
    <text evidence="1">The sequence shown here is derived from an EMBL/GenBank/DDBJ whole genome shotgun (WGS) entry which is preliminary data.</text>
</comment>
<evidence type="ECO:0000313" key="1">
    <source>
        <dbReference type="EMBL" id="NMT65225.1"/>
    </source>
</evidence>
<dbReference type="GO" id="GO:0032259">
    <property type="term" value="P:methylation"/>
    <property type="evidence" value="ECO:0007669"/>
    <property type="project" value="UniProtKB-KW"/>
</dbReference>
<dbReference type="CDD" id="cd02440">
    <property type="entry name" value="AdoMet_MTases"/>
    <property type="match status" value="1"/>
</dbReference>